<accession>A0A6J5PZ80</accession>
<name>A0A6J5PZ80_9CAUD</name>
<evidence type="ECO:0000313" key="1">
    <source>
        <dbReference type="EMBL" id="CAB4176432.1"/>
    </source>
</evidence>
<organism evidence="1">
    <name type="scientific">uncultured Caudovirales phage</name>
    <dbReference type="NCBI Taxonomy" id="2100421"/>
    <lineage>
        <taxon>Viruses</taxon>
        <taxon>Duplodnaviria</taxon>
        <taxon>Heunggongvirae</taxon>
        <taxon>Uroviricota</taxon>
        <taxon>Caudoviricetes</taxon>
        <taxon>Peduoviridae</taxon>
        <taxon>Maltschvirus</taxon>
        <taxon>Maltschvirus maltsch</taxon>
    </lineage>
</organism>
<protein>
    <submittedName>
        <fullName evidence="1">Uncharacterized protein</fullName>
    </submittedName>
</protein>
<dbReference type="EMBL" id="LR796934">
    <property type="protein sequence ID" value="CAB4176432.1"/>
    <property type="molecule type" value="Genomic_DNA"/>
</dbReference>
<proteinExistence type="predicted"/>
<sequence length="86" mass="9671">MAYKQVFNPRLVSDDPSHPVFSQLSETGGELKIEFGSDTFVVLDRKDIRSLRIFLSTLVGQMPLLDDRITPNRTPATSRSNYALEA</sequence>
<reference evidence="1" key="1">
    <citation type="submission" date="2020-05" db="EMBL/GenBank/DDBJ databases">
        <authorList>
            <person name="Chiriac C."/>
            <person name="Salcher M."/>
            <person name="Ghai R."/>
            <person name="Kavagutti S V."/>
        </authorList>
    </citation>
    <scope>NUCLEOTIDE SEQUENCE</scope>
</reference>
<gene>
    <name evidence="1" type="ORF">UFOVP995_27</name>
</gene>